<evidence type="ECO:0000256" key="4">
    <source>
        <dbReference type="ARBA" id="ARBA00022679"/>
    </source>
</evidence>
<dbReference type="Proteomes" id="UP000766153">
    <property type="component" value="Unassembled WGS sequence"/>
</dbReference>
<dbReference type="RefSeq" id="WP_198207809.1">
    <property type="nucleotide sequence ID" value="NZ_JACFRB010000001.1"/>
</dbReference>
<keyword evidence="4 6" id="KW-0808">Transferase</keyword>
<protein>
    <recommendedName>
        <fullName evidence="6">Ribosomal RNA small subunit methyltransferase G</fullName>
        <ecNumber evidence="6">2.1.1.-</ecNumber>
    </recommendedName>
    <alternativeName>
        <fullName evidence="6">16S rRNA 7-methylguanosine methyltransferase</fullName>
        <shortName evidence="6">16S rRNA m7G methyltransferase</shortName>
    </alternativeName>
</protein>
<evidence type="ECO:0000256" key="5">
    <source>
        <dbReference type="ARBA" id="ARBA00022691"/>
    </source>
</evidence>
<feature type="binding site" evidence="6">
    <location>
        <position position="82"/>
    </location>
    <ligand>
        <name>S-adenosyl-L-methionine</name>
        <dbReference type="ChEBI" id="CHEBI:59789"/>
    </ligand>
</feature>
<evidence type="ECO:0000256" key="6">
    <source>
        <dbReference type="HAMAP-Rule" id="MF_00074"/>
    </source>
</evidence>
<keyword evidence="3 6" id="KW-0489">Methyltransferase</keyword>
<feature type="compositionally biased region" description="Polar residues" evidence="7">
    <location>
        <begin position="179"/>
        <end position="190"/>
    </location>
</feature>
<proteinExistence type="inferred from homology"/>
<evidence type="ECO:0000256" key="1">
    <source>
        <dbReference type="ARBA" id="ARBA00022490"/>
    </source>
</evidence>
<organism evidence="8 9">
    <name type="scientific">Bifidobacterium polysaccharolyticum</name>
    <dbReference type="NCBI Taxonomy" id="2750967"/>
    <lineage>
        <taxon>Bacteria</taxon>
        <taxon>Bacillati</taxon>
        <taxon>Actinomycetota</taxon>
        <taxon>Actinomycetes</taxon>
        <taxon>Bifidobacteriales</taxon>
        <taxon>Bifidobacteriaceae</taxon>
        <taxon>Bifidobacterium</taxon>
    </lineage>
</organism>
<reference evidence="8 9" key="1">
    <citation type="submission" date="2020-07" db="EMBL/GenBank/DDBJ databases">
        <title>Isolated bacteria genomes of Apis mellifera.</title>
        <authorList>
            <person name="Wu J."/>
            <person name="Zheng H."/>
        </authorList>
    </citation>
    <scope>NUCLEOTIDE SEQUENCE [LARGE SCALE GENOMIC DNA]</scope>
    <source>
        <strain evidence="8 9">B14448H7</strain>
    </source>
</reference>
<comment type="caution">
    <text evidence="8">The sequence shown here is derived from an EMBL/GenBank/DDBJ whole genome shotgun (WGS) entry which is preliminary data.</text>
</comment>
<dbReference type="Pfam" id="PF02527">
    <property type="entry name" value="GidB"/>
    <property type="match status" value="2"/>
</dbReference>
<evidence type="ECO:0000313" key="9">
    <source>
        <dbReference type="Proteomes" id="UP000766153"/>
    </source>
</evidence>
<dbReference type="InterPro" id="IPR003682">
    <property type="entry name" value="rRNA_ssu_MeTfrase_G"/>
</dbReference>
<comment type="similarity">
    <text evidence="6">Belongs to the methyltransferase superfamily. RNA methyltransferase RsmG family.</text>
</comment>
<dbReference type="EC" id="2.1.1.-" evidence="6"/>
<comment type="caution">
    <text evidence="6">Lacks conserved residue(s) required for the propagation of feature annotation.</text>
</comment>
<evidence type="ECO:0000313" key="8">
    <source>
        <dbReference type="EMBL" id="MBI0105609.1"/>
    </source>
</evidence>
<dbReference type="PANTHER" id="PTHR31760">
    <property type="entry name" value="S-ADENOSYL-L-METHIONINE-DEPENDENT METHYLTRANSFERASES SUPERFAMILY PROTEIN"/>
    <property type="match status" value="1"/>
</dbReference>
<dbReference type="SUPFAM" id="SSF53335">
    <property type="entry name" value="S-adenosyl-L-methionine-dependent methyltransferases"/>
    <property type="match status" value="2"/>
</dbReference>
<dbReference type="EMBL" id="JACFRB010000001">
    <property type="protein sequence ID" value="MBI0105609.1"/>
    <property type="molecule type" value="Genomic_DNA"/>
</dbReference>
<accession>A0ABS0QVJ2</accession>
<feature type="region of interest" description="Disordered" evidence="7">
    <location>
        <begin position="179"/>
        <end position="208"/>
    </location>
</feature>
<dbReference type="Gene3D" id="3.40.50.150">
    <property type="entry name" value="Vaccinia Virus protein VP39"/>
    <property type="match status" value="1"/>
</dbReference>
<sequence>MAVVDDELNDSPLLRQVLGDALVPMQRFHDKLLREGVERGIIGPRDEDIIWERHILNSAAIVPFVRERLSTDGQTATVADIGSGGGFPGIVLAACLPQCSVVLVEPMERRVTWLQEVVDELHLANAVVIRKRAEDLVPQSSKASIRHNTKSSQSRHHGRRRRIEKQSVSAYGRVGSLASTEARNADSQQDVNDHDSSEVTGGAGLPDVQSNLSIPQTFDVVTCRAVAPMTKLAGWTLPLLRSRGQLIALKGRSAQAELDKAAKEIKKCHGENPRVCLAPVAPGLEDTHVVLVDKH</sequence>
<dbReference type="PANTHER" id="PTHR31760:SF0">
    <property type="entry name" value="S-ADENOSYL-L-METHIONINE-DEPENDENT METHYLTRANSFERASES SUPERFAMILY PROTEIN"/>
    <property type="match status" value="1"/>
</dbReference>
<name>A0ABS0QVJ2_9BIFI</name>
<feature type="binding site" evidence="6">
    <location>
        <position position="87"/>
    </location>
    <ligand>
        <name>S-adenosyl-L-methionine</name>
        <dbReference type="ChEBI" id="CHEBI:59789"/>
    </ligand>
</feature>
<dbReference type="HAMAP" id="MF_00074">
    <property type="entry name" value="16SrRNA_methyltr_G"/>
    <property type="match status" value="1"/>
</dbReference>
<feature type="compositionally biased region" description="Basic residues" evidence="7">
    <location>
        <begin position="144"/>
        <end position="163"/>
    </location>
</feature>
<comment type="subcellular location">
    <subcellularLocation>
        <location evidence="6">Cytoplasm</location>
    </subcellularLocation>
</comment>
<evidence type="ECO:0000256" key="2">
    <source>
        <dbReference type="ARBA" id="ARBA00022552"/>
    </source>
</evidence>
<dbReference type="InterPro" id="IPR029063">
    <property type="entry name" value="SAM-dependent_MTases_sf"/>
</dbReference>
<evidence type="ECO:0000256" key="3">
    <source>
        <dbReference type="ARBA" id="ARBA00022603"/>
    </source>
</evidence>
<feature type="binding site" evidence="6">
    <location>
        <position position="224"/>
    </location>
    <ligand>
        <name>S-adenosyl-L-methionine</name>
        <dbReference type="ChEBI" id="CHEBI:59789"/>
    </ligand>
</feature>
<evidence type="ECO:0000256" key="7">
    <source>
        <dbReference type="SAM" id="MobiDB-lite"/>
    </source>
</evidence>
<comment type="function">
    <text evidence="6">Specifically methylates the N7 position of a guanine in 16S rRNA.</text>
</comment>
<keyword evidence="5 6" id="KW-0949">S-adenosyl-L-methionine</keyword>
<feature type="binding site" evidence="6">
    <location>
        <begin position="133"/>
        <end position="134"/>
    </location>
    <ligand>
        <name>S-adenosyl-L-methionine</name>
        <dbReference type="ChEBI" id="CHEBI:59789"/>
    </ligand>
</feature>
<feature type="region of interest" description="Disordered" evidence="7">
    <location>
        <begin position="139"/>
        <end position="165"/>
    </location>
</feature>
<keyword evidence="9" id="KW-1185">Reference proteome</keyword>
<keyword evidence="1 6" id="KW-0963">Cytoplasm</keyword>
<gene>
    <name evidence="6" type="primary">rsmG</name>
    <name evidence="8" type="ORF">H3T91_03760</name>
</gene>
<keyword evidence="2 6" id="KW-0698">rRNA processing</keyword>